<proteinExistence type="predicted"/>
<accession>A0A481YSF4</accession>
<name>A0A481YSF4_9VIRU</name>
<organism evidence="1">
    <name type="scientific">Marseillevirus LCMAC101</name>
    <dbReference type="NCBI Taxonomy" id="2506602"/>
    <lineage>
        <taxon>Viruses</taxon>
        <taxon>Varidnaviria</taxon>
        <taxon>Bamfordvirae</taxon>
        <taxon>Nucleocytoviricota</taxon>
        <taxon>Megaviricetes</taxon>
        <taxon>Pimascovirales</taxon>
        <taxon>Pimascovirales incertae sedis</taxon>
        <taxon>Marseilleviridae</taxon>
    </lineage>
</organism>
<gene>
    <name evidence="1" type="ORF">LCMAC101_04950</name>
</gene>
<evidence type="ECO:0000313" key="1">
    <source>
        <dbReference type="EMBL" id="QBK85900.1"/>
    </source>
</evidence>
<reference evidence="1" key="1">
    <citation type="journal article" date="2019" name="MBio">
        <title>Virus Genomes from Deep Sea Sediments Expand the Ocean Megavirome and Support Independent Origins of Viral Gigantism.</title>
        <authorList>
            <person name="Backstrom D."/>
            <person name="Yutin N."/>
            <person name="Jorgensen S.L."/>
            <person name="Dharamshi J."/>
            <person name="Homa F."/>
            <person name="Zaremba-Niedwiedzka K."/>
            <person name="Spang A."/>
            <person name="Wolf Y.I."/>
            <person name="Koonin E.V."/>
            <person name="Ettema T.J."/>
        </authorList>
    </citation>
    <scope>NUCLEOTIDE SEQUENCE</scope>
</reference>
<sequence length="57" mass="7035">MAKTIFQMVRLRWKWVEAFEFAGYDEETGTYEDDYVPMRYLVEFDKLLKKFRIAVFL</sequence>
<dbReference type="EMBL" id="MK500328">
    <property type="protein sequence ID" value="QBK85900.1"/>
    <property type="molecule type" value="Genomic_DNA"/>
</dbReference>
<protein>
    <submittedName>
        <fullName evidence="1">Uncharacterized protein</fullName>
    </submittedName>
</protein>